<accession>A0A2K8MQS5</accession>
<dbReference type="GO" id="GO:0005975">
    <property type="term" value="P:carbohydrate metabolic process"/>
    <property type="evidence" value="ECO:0007669"/>
    <property type="project" value="InterPro"/>
</dbReference>
<dbReference type="GO" id="GO:0016787">
    <property type="term" value="F:hydrolase activity"/>
    <property type="evidence" value="ECO:0007669"/>
    <property type="project" value="UniProtKB-KW"/>
</dbReference>
<dbReference type="PANTHER" id="PTHR33886:SF8">
    <property type="entry name" value="UNSATURATED RHAMNOGALACTURONAN HYDROLASE (EUROFUNG)"/>
    <property type="match status" value="1"/>
</dbReference>
<dbReference type="InterPro" id="IPR008928">
    <property type="entry name" value="6-hairpin_glycosidase_sf"/>
</dbReference>
<keyword evidence="3" id="KW-1185">Reference proteome</keyword>
<proteinExistence type="predicted"/>
<evidence type="ECO:0000256" key="1">
    <source>
        <dbReference type="ARBA" id="ARBA00022801"/>
    </source>
</evidence>
<dbReference type="Gene3D" id="1.50.10.10">
    <property type="match status" value="1"/>
</dbReference>
<reference evidence="2 3" key="1">
    <citation type="submission" date="2017-11" db="EMBL/GenBank/DDBJ databases">
        <title>Complete genome sequence of Sphingomonas sp. Strain Cra20, a psychrotolerant potential plant growth promoting rhizobacteria.</title>
        <authorList>
            <person name="Luo Y."/>
        </authorList>
    </citation>
    <scope>NUCLEOTIDE SEQUENCE [LARGE SCALE GENOMIC DNA]</scope>
    <source>
        <strain evidence="2 3">Cra20</strain>
    </source>
</reference>
<gene>
    <name evidence="2" type="ORF">CVN68_01510</name>
</gene>
<dbReference type="EMBL" id="CP024923">
    <property type="protein sequence ID" value="ATY34359.1"/>
    <property type="molecule type" value="Genomic_DNA"/>
</dbReference>
<dbReference type="PANTHER" id="PTHR33886">
    <property type="entry name" value="UNSATURATED RHAMNOGALACTURONAN HYDROLASE (EUROFUNG)"/>
    <property type="match status" value="1"/>
</dbReference>
<organism evidence="2 3">
    <name type="scientific">Sphingomonas psychrotolerans</name>
    <dbReference type="NCBI Taxonomy" id="1327635"/>
    <lineage>
        <taxon>Bacteria</taxon>
        <taxon>Pseudomonadati</taxon>
        <taxon>Pseudomonadota</taxon>
        <taxon>Alphaproteobacteria</taxon>
        <taxon>Sphingomonadales</taxon>
        <taxon>Sphingomonadaceae</taxon>
        <taxon>Sphingomonas</taxon>
    </lineage>
</organism>
<dbReference type="Pfam" id="PF07470">
    <property type="entry name" value="Glyco_hydro_88"/>
    <property type="match status" value="1"/>
</dbReference>
<name>A0A2K8MQS5_9SPHN</name>
<dbReference type="InterPro" id="IPR010905">
    <property type="entry name" value="Glyco_hydro_88"/>
</dbReference>
<dbReference type="KEGG" id="sphc:CVN68_01510"/>
<evidence type="ECO:0000313" key="3">
    <source>
        <dbReference type="Proteomes" id="UP000229081"/>
    </source>
</evidence>
<protein>
    <submittedName>
        <fullName evidence="2">Family 88 glycosyl hydrolase</fullName>
    </submittedName>
</protein>
<keyword evidence="1 2" id="KW-0378">Hydrolase</keyword>
<evidence type="ECO:0000313" key="2">
    <source>
        <dbReference type="EMBL" id="ATY34359.1"/>
    </source>
</evidence>
<dbReference type="AlphaFoldDB" id="A0A2K8MQS5"/>
<sequence>MHRDLVTDVADAPTRLKPAYPVPYGRPAEAAVKAVMDRVLGYIDRETSTKLIGAAGREQEPDEALAPGSRFASAYRLTSYEWGVTYSGALLAGTVTGDARYTGYVADRLGAVVSAASRYRRQETDPERTPVRQMLAPNRLDDTGAMAAALIKAQRAGVVTEGRTQIDIYLDWISKRQFRLSDGTLARQVPMPSSLWLDDLYMSVPALAQMGALTSERRYFDDAVRQILQFSRRMFVSETGLYRHGWVAGMDPHPSFFWGRANGWAIMATIELLEVLPVDHSGRAAILGQLRAHAAGLARVQSGTGLWHQLLDRPDSYLETSASAMYAYALARAVNRGWLDRRVYAPVAVLAWNAVGTKVNAAGEVEDVCVGTGMAFDPAFYYFRPRHVRAAHGYGPVLLAGAEIIALLRKDAAGPRENLLFR</sequence>
<dbReference type="Proteomes" id="UP000229081">
    <property type="component" value="Chromosome"/>
</dbReference>
<dbReference type="InterPro" id="IPR052043">
    <property type="entry name" value="PolySaccharide_Degr_Enz"/>
</dbReference>
<dbReference type="SUPFAM" id="SSF48208">
    <property type="entry name" value="Six-hairpin glycosidases"/>
    <property type="match status" value="1"/>
</dbReference>
<dbReference type="InterPro" id="IPR012341">
    <property type="entry name" value="6hp_glycosidase-like_sf"/>
</dbReference>
<dbReference type="OrthoDB" id="258246at2"/>